<dbReference type="Gene3D" id="3.70.10.10">
    <property type="match status" value="1"/>
</dbReference>
<proteinExistence type="inferred from homology"/>
<dbReference type="GO" id="GO:0030896">
    <property type="term" value="C:checkpoint clamp complex"/>
    <property type="evidence" value="ECO:0007669"/>
    <property type="project" value="InterPro"/>
</dbReference>
<protein>
    <recommendedName>
        <fullName evidence="4">Checkpoint protein</fullName>
    </recommendedName>
</protein>
<dbReference type="SUPFAM" id="SSF55979">
    <property type="entry name" value="DNA clamp"/>
    <property type="match status" value="1"/>
</dbReference>
<gene>
    <name evidence="5" type="ORF">BB561_001432</name>
</gene>
<dbReference type="GO" id="GO:0035861">
    <property type="term" value="C:site of double-strand break"/>
    <property type="evidence" value="ECO:0007669"/>
    <property type="project" value="TreeGrafter"/>
</dbReference>
<dbReference type="PANTHER" id="PTHR12900:SF0">
    <property type="entry name" value="CHECKPOINT PROTEIN"/>
    <property type="match status" value="1"/>
</dbReference>
<evidence type="ECO:0000313" key="6">
    <source>
        <dbReference type="Proteomes" id="UP000245383"/>
    </source>
</evidence>
<dbReference type="STRING" id="133385.A0A2T9YUT2"/>
<dbReference type="GO" id="GO:0000724">
    <property type="term" value="P:double-strand break repair via homologous recombination"/>
    <property type="evidence" value="ECO:0007669"/>
    <property type="project" value="TreeGrafter"/>
</dbReference>
<dbReference type="GO" id="GO:0033314">
    <property type="term" value="P:mitotic DNA replication checkpoint signaling"/>
    <property type="evidence" value="ECO:0007669"/>
    <property type="project" value="TreeGrafter"/>
</dbReference>
<dbReference type="OrthoDB" id="337750at2759"/>
<comment type="similarity">
    <text evidence="2 4">Belongs to the HUS1 family.</text>
</comment>
<evidence type="ECO:0000256" key="2">
    <source>
        <dbReference type="ARBA" id="ARBA00005563"/>
    </source>
</evidence>
<dbReference type="GO" id="GO:0006289">
    <property type="term" value="P:nucleotide-excision repair"/>
    <property type="evidence" value="ECO:0007669"/>
    <property type="project" value="TreeGrafter"/>
</dbReference>
<dbReference type="EMBL" id="MBFR01000042">
    <property type="protein sequence ID" value="PVU96034.1"/>
    <property type="molecule type" value="Genomic_DNA"/>
</dbReference>
<evidence type="ECO:0000256" key="4">
    <source>
        <dbReference type="PIRNR" id="PIRNR011312"/>
    </source>
</evidence>
<keyword evidence="6" id="KW-1185">Reference proteome</keyword>
<dbReference type="PANTHER" id="PTHR12900">
    <property type="entry name" value="MITOTIC AND DNA DAMAGE CHECKPOINT PROTEIN HUS1"/>
    <property type="match status" value="1"/>
</dbReference>
<dbReference type="GO" id="GO:0044778">
    <property type="term" value="P:meiotic DNA integrity checkpoint signaling"/>
    <property type="evidence" value="ECO:0007669"/>
    <property type="project" value="TreeGrafter"/>
</dbReference>
<evidence type="ECO:0000256" key="3">
    <source>
        <dbReference type="ARBA" id="ARBA00023242"/>
    </source>
</evidence>
<organism evidence="5 6">
    <name type="scientific">Smittium simulii</name>
    <dbReference type="NCBI Taxonomy" id="133385"/>
    <lineage>
        <taxon>Eukaryota</taxon>
        <taxon>Fungi</taxon>
        <taxon>Fungi incertae sedis</taxon>
        <taxon>Zoopagomycota</taxon>
        <taxon>Kickxellomycotina</taxon>
        <taxon>Harpellomycetes</taxon>
        <taxon>Harpellales</taxon>
        <taxon>Legeriomycetaceae</taxon>
        <taxon>Smittium</taxon>
    </lineage>
</organism>
<dbReference type="Proteomes" id="UP000245383">
    <property type="component" value="Unassembled WGS sequence"/>
</dbReference>
<evidence type="ECO:0000256" key="1">
    <source>
        <dbReference type="ARBA" id="ARBA00004123"/>
    </source>
</evidence>
<evidence type="ECO:0000313" key="5">
    <source>
        <dbReference type="EMBL" id="PVU96034.1"/>
    </source>
</evidence>
<keyword evidence="3" id="KW-0539">Nucleus</keyword>
<dbReference type="GO" id="GO:0031573">
    <property type="term" value="P:mitotic intra-S DNA damage checkpoint signaling"/>
    <property type="evidence" value="ECO:0007669"/>
    <property type="project" value="TreeGrafter"/>
</dbReference>
<dbReference type="PIRSF" id="PIRSF011312">
    <property type="entry name" value="Cell_cycle_HUS1"/>
    <property type="match status" value="1"/>
</dbReference>
<dbReference type="GO" id="GO:0005730">
    <property type="term" value="C:nucleolus"/>
    <property type="evidence" value="ECO:0007669"/>
    <property type="project" value="InterPro"/>
</dbReference>
<accession>A0A2T9YUT2</accession>
<comment type="caution">
    <text evidence="5">The sequence shown here is derived from an EMBL/GenBank/DDBJ whole genome shotgun (WGS) entry which is preliminary data.</text>
</comment>
<name>A0A2T9YUT2_9FUNG</name>
<dbReference type="AlphaFoldDB" id="A0A2T9YUT2"/>
<dbReference type="InterPro" id="IPR007150">
    <property type="entry name" value="HUS1/Mec3"/>
</dbReference>
<dbReference type="Pfam" id="PF04005">
    <property type="entry name" value="Hus1"/>
    <property type="match status" value="1"/>
</dbReference>
<dbReference type="InterPro" id="IPR046938">
    <property type="entry name" value="DNA_clamp_sf"/>
</dbReference>
<dbReference type="InterPro" id="IPR016580">
    <property type="entry name" value="HUS1"/>
</dbReference>
<reference evidence="5 6" key="1">
    <citation type="journal article" date="2018" name="MBio">
        <title>Comparative Genomics Reveals the Core Gene Toolbox for the Fungus-Insect Symbiosis.</title>
        <authorList>
            <person name="Wang Y."/>
            <person name="Stata M."/>
            <person name="Wang W."/>
            <person name="Stajich J.E."/>
            <person name="White M.M."/>
            <person name="Moncalvo J.M."/>
        </authorList>
    </citation>
    <scope>NUCLEOTIDE SEQUENCE [LARGE SCALE GENOMIC DNA]</scope>
    <source>
        <strain evidence="5 6">SWE-8-4</strain>
    </source>
</reference>
<sequence length="295" mass="33449">MKFKAQLHNNTVLYRIAQSLAKLGKTAVVQLSQEFIKFIYLGESEASFQLFAPIYMKNIFVDYNIQSAHDNTIYMEFQVDNLIKVLKSAQGNETIAVRLLRKQKKPYLTFKISGYSRSGRTVLIVQDIPVRVLTPVQMSHIREPVVPQAQVNILLPPINNLRSVAERIKSVGQCITISASNTGKIKFHVASEIVDIEVFYRDLINPILPNTKEFESDQIYQNHLERYFSCTISTKNFVKFLYAHYIVPASISCVLIENHAIIFTVYVTTTAIGAHFEDQGNACGALTYYIPAFAL</sequence>
<comment type="subcellular location">
    <subcellularLocation>
        <location evidence="1">Nucleus</location>
    </subcellularLocation>
</comment>
<dbReference type="GO" id="GO:0000723">
    <property type="term" value="P:telomere maintenance"/>
    <property type="evidence" value="ECO:0007669"/>
    <property type="project" value="TreeGrafter"/>
</dbReference>